<reference evidence="2" key="1">
    <citation type="submission" date="2017-03" db="EMBL/GenBank/DDBJ databases">
        <title>Phytopthora megakarya and P. palmivora, two closely related causual agents of cacao black pod achieved similar genome size and gene model numbers by different mechanisms.</title>
        <authorList>
            <person name="Ali S."/>
            <person name="Shao J."/>
            <person name="Larry D.J."/>
            <person name="Kronmiller B."/>
            <person name="Shen D."/>
            <person name="Strem M.D."/>
            <person name="Melnick R.L."/>
            <person name="Guiltinan M.J."/>
            <person name="Tyler B.M."/>
            <person name="Meinhardt L.W."/>
            <person name="Bailey B.A."/>
        </authorList>
    </citation>
    <scope>NUCLEOTIDE SEQUENCE [LARGE SCALE GENOMIC DNA]</scope>
    <source>
        <strain evidence="2">zdho120</strain>
    </source>
</reference>
<organism evidence="1 2">
    <name type="scientific">Phytophthora megakarya</name>
    <dbReference type="NCBI Taxonomy" id="4795"/>
    <lineage>
        <taxon>Eukaryota</taxon>
        <taxon>Sar</taxon>
        <taxon>Stramenopiles</taxon>
        <taxon>Oomycota</taxon>
        <taxon>Peronosporomycetes</taxon>
        <taxon>Peronosporales</taxon>
        <taxon>Peronosporaceae</taxon>
        <taxon>Phytophthora</taxon>
    </lineage>
</organism>
<sequence>MGMRRDVEPRIKGIYIVGKINIIVSQLRVRRPPKGPHLRKLYDQCRGMVDTYPALIRDSMLKLISFCECRY</sequence>
<evidence type="ECO:0000313" key="2">
    <source>
        <dbReference type="Proteomes" id="UP000198211"/>
    </source>
</evidence>
<dbReference type="Proteomes" id="UP000198211">
    <property type="component" value="Unassembled WGS sequence"/>
</dbReference>
<proteinExistence type="predicted"/>
<accession>A0A225WZD2</accession>
<dbReference type="AlphaFoldDB" id="A0A225WZD2"/>
<name>A0A225WZD2_9STRA</name>
<comment type="caution">
    <text evidence="1">The sequence shown here is derived from an EMBL/GenBank/DDBJ whole genome shotgun (WGS) entry which is preliminary data.</text>
</comment>
<protein>
    <submittedName>
        <fullName evidence="1">Uncharacterized protein</fullName>
    </submittedName>
</protein>
<keyword evidence="2" id="KW-1185">Reference proteome</keyword>
<evidence type="ECO:0000313" key="1">
    <source>
        <dbReference type="EMBL" id="OWZ22991.1"/>
    </source>
</evidence>
<dbReference type="EMBL" id="NBNE01000093">
    <property type="protein sequence ID" value="OWZ22991.1"/>
    <property type="molecule type" value="Genomic_DNA"/>
</dbReference>
<gene>
    <name evidence="1" type="ORF">PHMEG_0002200</name>
</gene>